<dbReference type="AlphaFoldDB" id="A0A975K5Q1"/>
<evidence type="ECO:0000313" key="1">
    <source>
        <dbReference type="EMBL" id="QUT04819.1"/>
    </source>
</evidence>
<name>A0A975K5Q1_9SPHN</name>
<evidence type="ECO:0000313" key="2">
    <source>
        <dbReference type="Proteomes" id="UP000681425"/>
    </source>
</evidence>
<sequence>MTEKTYATGKPLPPRSEWVPRLFFRKEGFYVIDLPSDDDLNAHAEANPGTVRIEDAAGNLLWPEGTKQ</sequence>
<reference evidence="1" key="1">
    <citation type="submission" date="2021-04" db="EMBL/GenBank/DDBJ databases">
        <title>Isolation of p-tert-butylphenol degrading bacteria Sphingobium phenoxybenzoativorans Tas13 from active sludge.</title>
        <authorList>
            <person name="Li Y."/>
        </authorList>
    </citation>
    <scope>NUCLEOTIDE SEQUENCE</scope>
    <source>
        <strain evidence="1">Tas13</strain>
    </source>
</reference>
<dbReference type="RefSeq" id="WP_212608559.1">
    <property type="nucleotide sequence ID" value="NZ_CP073910.1"/>
</dbReference>
<dbReference type="Proteomes" id="UP000681425">
    <property type="component" value="Chromosome"/>
</dbReference>
<accession>A0A975K5Q1</accession>
<proteinExistence type="predicted"/>
<dbReference type="EMBL" id="CP073910">
    <property type="protein sequence ID" value="QUT04819.1"/>
    <property type="molecule type" value="Genomic_DNA"/>
</dbReference>
<keyword evidence="2" id="KW-1185">Reference proteome</keyword>
<organism evidence="1 2">
    <name type="scientific">Sphingobium phenoxybenzoativorans</name>
    <dbReference type="NCBI Taxonomy" id="1592790"/>
    <lineage>
        <taxon>Bacteria</taxon>
        <taxon>Pseudomonadati</taxon>
        <taxon>Pseudomonadota</taxon>
        <taxon>Alphaproteobacteria</taxon>
        <taxon>Sphingomonadales</taxon>
        <taxon>Sphingomonadaceae</taxon>
        <taxon>Sphingobium</taxon>
    </lineage>
</organism>
<protein>
    <submittedName>
        <fullName evidence="1">Uncharacterized protein</fullName>
    </submittedName>
</protein>
<gene>
    <name evidence="1" type="ORF">KFK14_17535</name>
</gene>
<dbReference type="KEGG" id="spph:KFK14_17535"/>